<protein>
    <submittedName>
        <fullName evidence="2">Uncharacterized protein</fullName>
    </submittedName>
</protein>
<accession>A0A5B7CK81</accession>
<evidence type="ECO:0000313" key="3">
    <source>
        <dbReference type="Proteomes" id="UP000324222"/>
    </source>
</evidence>
<evidence type="ECO:0000313" key="2">
    <source>
        <dbReference type="EMBL" id="MPC09685.1"/>
    </source>
</evidence>
<keyword evidence="3" id="KW-1185">Reference proteome</keyword>
<dbReference type="AlphaFoldDB" id="A0A5B7CK81"/>
<proteinExistence type="predicted"/>
<name>A0A5B7CK81_PORTR</name>
<reference evidence="2 3" key="1">
    <citation type="submission" date="2019-05" db="EMBL/GenBank/DDBJ databases">
        <title>Another draft genome of Portunus trituberculatus and its Hox gene families provides insights of decapod evolution.</title>
        <authorList>
            <person name="Jeong J.-H."/>
            <person name="Song I."/>
            <person name="Kim S."/>
            <person name="Choi T."/>
            <person name="Kim D."/>
            <person name="Ryu S."/>
            <person name="Kim W."/>
        </authorList>
    </citation>
    <scope>NUCLEOTIDE SEQUENCE [LARGE SCALE GENOMIC DNA]</scope>
    <source>
        <tissue evidence="2">Muscle</tissue>
    </source>
</reference>
<comment type="caution">
    <text evidence="2">The sequence shown here is derived from an EMBL/GenBank/DDBJ whole genome shotgun (WGS) entry which is preliminary data.</text>
</comment>
<dbReference type="Proteomes" id="UP000324222">
    <property type="component" value="Unassembled WGS sequence"/>
</dbReference>
<organism evidence="2 3">
    <name type="scientific">Portunus trituberculatus</name>
    <name type="common">Swimming crab</name>
    <name type="synonym">Neptunus trituberculatus</name>
    <dbReference type="NCBI Taxonomy" id="210409"/>
    <lineage>
        <taxon>Eukaryota</taxon>
        <taxon>Metazoa</taxon>
        <taxon>Ecdysozoa</taxon>
        <taxon>Arthropoda</taxon>
        <taxon>Crustacea</taxon>
        <taxon>Multicrustacea</taxon>
        <taxon>Malacostraca</taxon>
        <taxon>Eumalacostraca</taxon>
        <taxon>Eucarida</taxon>
        <taxon>Decapoda</taxon>
        <taxon>Pleocyemata</taxon>
        <taxon>Brachyura</taxon>
        <taxon>Eubrachyura</taxon>
        <taxon>Portunoidea</taxon>
        <taxon>Portunidae</taxon>
        <taxon>Portuninae</taxon>
        <taxon>Portunus</taxon>
    </lineage>
</organism>
<evidence type="ECO:0000256" key="1">
    <source>
        <dbReference type="SAM" id="MobiDB-lite"/>
    </source>
</evidence>
<feature type="region of interest" description="Disordered" evidence="1">
    <location>
        <begin position="435"/>
        <end position="454"/>
    </location>
</feature>
<gene>
    <name evidence="2" type="ORF">E2C01_002302</name>
</gene>
<sequence>MISSLLKVLIKCEAPNTYSPNAEEPPNDNCYTQAKARQHCSTTHLTEANGDVVAADVWPNTDPEEVFPKSDCPAVDPPNILPGVEDAPNVPVPGVLCPNTVLAVLAAAVVAAGVREGAEETAGEVKAELEVDRLVKAEVEVVDEPLKTPPVEKREGVAEVAGLADPEPPPGVKARLKEVASPAGGEEKRPVVRAEAEEDAGMEVEAAVVVVEVELVEGDPEPSLPNRVLVFPVLLATAAAAAAPKMLGVAPLVWTGLPKMLPLVDADPKMLPELVLVDVVPNILPRILEAVTGALKTLPVAAVLVADAKKSPDVDVTNRAPDVGAAAAALGVVVVVVDAEDDPRRPDSTEVLFAKKPLLEEDTPLNMLLLPPPKKLPEFAENKLGWEVELMGGREASLLIAVSPILSASCSEPSGKLGVPEVLTLSPMTVAFEAVSESVEDEDDVDSVSATEAR</sequence>
<dbReference type="EMBL" id="VSRR010000080">
    <property type="protein sequence ID" value="MPC09685.1"/>
    <property type="molecule type" value="Genomic_DNA"/>
</dbReference>